<dbReference type="SUPFAM" id="SSF47226">
    <property type="entry name" value="Histidine-containing phosphotransfer domain, HPT domain"/>
    <property type="match status" value="1"/>
</dbReference>
<accession>A0A369L7N7</accession>
<dbReference type="Proteomes" id="UP000253792">
    <property type="component" value="Unassembled WGS sequence"/>
</dbReference>
<sequence length="138" mass="14976">MARIILPRTNPSETQGGTMDEKDIAALQNAEIDYEDIIDRFEGNESLYLKLAELFLDDPHMPNVRKAFAAGDLATAEVEAHALKGVAGNLSLASVYKLAKSMNDALREGNEAAATKLLSQLDEAYEKAVGALREVLGR</sequence>
<dbReference type="Gene3D" id="1.20.120.160">
    <property type="entry name" value="HPT domain"/>
    <property type="match status" value="1"/>
</dbReference>
<evidence type="ECO:0000259" key="1">
    <source>
        <dbReference type="Pfam" id="PF01627"/>
    </source>
</evidence>
<feature type="domain" description="HPt" evidence="1">
    <location>
        <begin position="60"/>
        <end position="128"/>
    </location>
</feature>
<dbReference type="STRING" id="1034345.GCA_000236865_01593"/>
<evidence type="ECO:0000313" key="3">
    <source>
        <dbReference type="Proteomes" id="UP000253792"/>
    </source>
</evidence>
<proteinExistence type="predicted"/>
<dbReference type="AlphaFoldDB" id="A0A369L7N7"/>
<keyword evidence="2" id="KW-0418">Kinase</keyword>
<dbReference type="GO" id="GO:0016301">
    <property type="term" value="F:kinase activity"/>
    <property type="evidence" value="ECO:0007669"/>
    <property type="project" value="UniProtKB-KW"/>
</dbReference>
<protein>
    <submittedName>
        <fullName evidence="2">Histidine kinase</fullName>
    </submittedName>
</protein>
<dbReference type="InterPro" id="IPR036641">
    <property type="entry name" value="HPT_dom_sf"/>
</dbReference>
<gene>
    <name evidence="2" type="ORF">C1880_07860</name>
</gene>
<dbReference type="OrthoDB" id="1669200at2"/>
<reference evidence="2 3" key="1">
    <citation type="journal article" date="2018" name="Elife">
        <title>Discovery and characterization of a prevalent human gut bacterial enzyme sufficient for the inactivation of a family of plant toxins.</title>
        <authorList>
            <person name="Koppel N."/>
            <person name="Bisanz J.E."/>
            <person name="Pandelia M.E."/>
            <person name="Turnbaugh P.J."/>
            <person name="Balskus E.P."/>
        </authorList>
    </citation>
    <scope>NUCLEOTIDE SEQUENCE [LARGE SCALE GENOMIC DNA]</scope>
    <source>
        <strain evidence="3">anaerobia AP69FAA</strain>
    </source>
</reference>
<evidence type="ECO:0000313" key="2">
    <source>
        <dbReference type="EMBL" id="RDB54759.1"/>
    </source>
</evidence>
<organism evidence="2 3">
    <name type="scientific">Senegalimassilia anaerobia</name>
    <dbReference type="NCBI Taxonomy" id="1473216"/>
    <lineage>
        <taxon>Bacteria</taxon>
        <taxon>Bacillati</taxon>
        <taxon>Actinomycetota</taxon>
        <taxon>Coriobacteriia</taxon>
        <taxon>Coriobacteriales</taxon>
        <taxon>Coriobacteriaceae</taxon>
        <taxon>Senegalimassilia</taxon>
    </lineage>
</organism>
<dbReference type="EMBL" id="PPTP01000007">
    <property type="protein sequence ID" value="RDB54759.1"/>
    <property type="molecule type" value="Genomic_DNA"/>
</dbReference>
<keyword evidence="2" id="KW-0808">Transferase</keyword>
<comment type="caution">
    <text evidence="2">The sequence shown here is derived from an EMBL/GenBank/DDBJ whole genome shotgun (WGS) entry which is preliminary data.</text>
</comment>
<name>A0A369L7N7_9ACTN</name>
<keyword evidence="3" id="KW-1185">Reference proteome</keyword>
<dbReference type="InterPro" id="IPR008207">
    <property type="entry name" value="Sig_transdc_His_kin_Hpt_dom"/>
</dbReference>
<dbReference type="Pfam" id="PF01627">
    <property type="entry name" value="Hpt"/>
    <property type="match status" value="1"/>
</dbReference>
<dbReference type="GO" id="GO:0000160">
    <property type="term" value="P:phosphorelay signal transduction system"/>
    <property type="evidence" value="ECO:0007669"/>
    <property type="project" value="InterPro"/>
</dbReference>